<reference evidence="1 2" key="1">
    <citation type="journal article" date="2022" name="Nat. Genet.">
        <title>Improved pea reference genome and pan-genome highlight genomic features and evolutionary characteristics.</title>
        <authorList>
            <person name="Yang T."/>
            <person name="Liu R."/>
            <person name="Luo Y."/>
            <person name="Hu S."/>
            <person name="Wang D."/>
            <person name="Wang C."/>
            <person name="Pandey M.K."/>
            <person name="Ge S."/>
            <person name="Xu Q."/>
            <person name="Li N."/>
            <person name="Li G."/>
            <person name="Huang Y."/>
            <person name="Saxena R.K."/>
            <person name="Ji Y."/>
            <person name="Li M."/>
            <person name="Yan X."/>
            <person name="He Y."/>
            <person name="Liu Y."/>
            <person name="Wang X."/>
            <person name="Xiang C."/>
            <person name="Varshney R.K."/>
            <person name="Ding H."/>
            <person name="Gao S."/>
            <person name="Zong X."/>
        </authorList>
    </citation>
    <scope>NUCLEOTIDE SEQUENCE [LARGE SCALE GENOMIC DNA]</scope>
    <source>
        <strain evidence="1 2">cv. Zhongwan 6</strain>
    </source>
</reference>
<accession>A0A9D5A5E7</accession>
<proteinExistence type="predicted"/>
<protein>
    <submittedName>
        <fullName evidence="1">Uncharacterized protein</fullName>
    </submittedName>
</protein>
<sequence>MFSFLGIPIGDNPKRVAAWKPLLEKGRANFSCWKGGVVSVGCLNSLMQVLANGVPLLDVTDKVIWILDPKVGYSIKSDTIVLEKGKVEYDVDFILQKAYCSL</sequence>
<organism evidence="1 2">
    <name type="scientific">Pisum sativum</name>
    <name type="common">Garden pea</name>
    <name type="synonym">Lathyrus oleraceus</name>
    <dbReference type="NCBI Taxonomy" id="3888"/>
    <lineage>
        <taxon>Eukaryota</taxon>
        <taxon>Viridiplantae</taxon>
        <taxon>Streptophyta</taxon>
        <taxon>Embryophyta</taxon>
        <taxon>Tracheophyta</taxon>
        <taxon>Spermatophyta</taxon>
        <taxon>Magnoliopsida</taxon>
        <taxon>eudicotyledons</taxon>
        <taxon>Gunneridae</taxon>
        <taxon>Pentapetalae</taxon>
        <taxon>rosids</taxon>
        <taxon>fabids</taxon>
        <taxon>Fabales</taxon>
        <taxon>Fabaceae</taxon>
        <taxon>Papilionoideae</taxon>
        <taxon>50 kb inversion clade</taxon>
        <taxon>NPAAA clade</taxon>
        <taxon>Hologalegina</taxon>
        <taxon>IRL clade</taxon>
        <taxon>Fabeae</taxon>
        <taxon>Lathyrus</taxon>
    </lineage>
</organism>
<dbReference type="EMBL" id="JAMSHJ010000006">
    <property type="protein sequence ID" value="KAI5398272.1"/>
    <property type="molecule type" value="Genomic_DNA"/>
</dbReference>
<dbReference type="Proteomes" id="UP001058974">
    <property type="component" value="Chromosome 6"/>
</dbReference>
<name>A0A9D5A5E7_PEA</name>
<evidence type="ECO:0000313" key="1">
    <source>
        <dbReference type="EMBL" id="KAI5398272.1"/>
    </source>
</evidence>
<dbReference type="Gramene" id="Psat06G0389300-T1">
    <property type="protein sequence ID" value="KAI5398272.1"/>
    <property type="gene ID" value="KIW84_063893"/>
</dbReference>
<comment type="caution">
    <text evidence="1">The sequence shown here is derived from an EMBL/GenBank/DDBJ whole genome shotgun (WGS) entry which is preliminary data.</text>
</comment>
<gene>
    <name evidence="1" type="ORF">KIW84_063893</name>
</gene>
<evidence type="ECO:0000313" key="2">
    <source>
        <dbReference type="Proteomes" id="UP001058974"/>
    </source>
</evidence>
<dbReference type="AlphaFoldDB" id="A0A9D5A5E7"/>
<keyword evidence="2" id="KW-1185">Reference proteome</keyword>